<sequence>MPGASITAGTKRRASEPVSQNGSPAASATNSASNSAAIASTSNSSQSPSNASGGNTAATMNGLGGSGSGGATTDVSKVSAAAVMKMKAEVYEKDRDNFLSKFEKPTQIYRYIRARMAERPIFLQRNLSYMKNRFSRSHKGREGFQMNQLLEKKLQREKEDKYRLTHVPSPRSGNLNGPINYYNIIFLGFTDGQIWLPDTKARIDVCLARVQNKKRKDGGGPIAKSFEKDVDIKVYSPSTPCSSYDIAIPHLQKCPVIAVPEEVCRIGTNGHTVKSLKLILRVSVPQAFLQTRNFPSSMSDQQSNHLNSRNSNSNNNNNDLEEPKAKRRRSAPTTKDRENFIYDGDTVNNGKLPGAASDTEDIVIYSGAMSLFENDVPGDSLRNIDLDLHLKRMTRGGHRISNQRIRREISWESFDEKFNKVVDQVKPAGKSAKLCVAIRTSELKPAQFVETPAPLLSSAMQRDDGADSNSSLAKLEKRKSVRVVYQFMYGSNPQQQTESRDDLKCPWCSINCMLLYSLMKHLKLCHPRFQFTYTPITNGAKIDVTVNDSYDGSYTGSAYDLVTQPPGEAFARNGPTKRTEVFSILVCRPKPIRQSLQEFFDCDENDVDQRRTYITGHNRLYHHTSTCLPIHPREIDVDSEGEPDPEWLRVKTTMMIDEFTDVNEGEKELMKLWNLHVMKYNYVGDCQIPLACKRFVEYHGKELIQKNLYRNLCLHLTNLFDFGLLTPHGVHTTIQLLHSQMKDSKLGPGLQETWKVAQVNLLHQHHIRNGGMNGSESSASVTMSPAKSFMTTPSSSNTTPLSYSGVNVKTVPNNCAASATPNTANNLNGFKTLELKMAKMSTPPVVGTRISKTKTSEISP</sequence>
<protein>
    <recommendedName>
        <fullName evidence="13">Polycomb protein Suz12</fullName>
    </recommendedName>
</protein>
<evidence type="ECO:0000256" key="1">
    <source>
        <dbReference type="ARBA" id="ARBA00007416"/>
    </source>
</evidence>
<evidence type="ECO:0000256" key="5">
    <source>
        <dbReference type="ARBA" id="ARBA00022853"/>
    </source>
</evidence>
<feature type="compositionally biased region" description="Low complexity" evidence="8">
    <location>
        <begin position="303"/>
        <end position="318"/>
    </location>
</feature>
<feature type="region of interest" description="Disordered" evidence="8">
    <location>
        <begin position="294"/>
        <end position="344"/>
    </location>
</feature>
<feature type="compositionally biased region" description="Low complexity" evidence="8">
    <location>
        <begin position="21"/>
        <end position="55"/>
    </location>
</feature>
<proteinExistence type="inferred from homology"/>
<evidence type="ECO:0000256" key="8">
    <source>
        <dbReference type="SAM" id="MobiDB-lite"/>
    </source>
</evidence>
<dbReference type="InterPro" id="IPR057540">
    <property type="entry name" value="Znf_SUZ12"/>
</dbReference>
<name>A0ABP1Q7M2_9HEXA</name>
<dbReference type="CDD" id="cd21551">
    <property type="entry name" value="VEFS-box_SUZ12"/>
    <property type="match status" value="1"/>
</dbReference>
<dbReference type="Proteomes" id="UP001642540">
    <property type="component" value="Unassembled WGS sequence"/>
</dbReference>
<keyword evidence="3" id="KW-0863">Zinc-finger</keyword>
<keyword evidence="5" id="KW-0156">Chromatin regulator</keyword>
<dbReference type="EMBL" id="CAXLJM020000025">
    <property type="protein sequence ID" value="CAL8092408.1"/>
    <property type="molecule type" value="Genomic_DNA"/>
</dbReference>
<evidence type="ECO:0000256" key="2">
    <source>
        <dbReference type="ARBA" id="ARBA00022723"/>
    </source>
</evidence>
<reference evidence="11 12" key="1">
    <citation type="submission" date="2024-08" db="EMBL/GenBank/DDBJ databases">
        <authorList>
            <person name="Cucini C."/>
            <person name="Frati F."/>
        </authorList>
    </citation>
    <scope>NUCLEOTIDE SEQUENCE [LARGE SCALE GENOMIC DNA]</scope>
</reference>
<feature type="region of interest" description="Disordered" evidence="8">
    <location>
        <begin position="1"/>
        <end position="72"/>
    </location>
</feature>
<dbReference type="Pfam" id="PF09733">
    <property type="entry name" value="VEFS-Box"/>
    <property type="match status" value="1"/>
</dbReference>
<accession>A0ABP1Q7M2</accession>
<dbReference type="PANTHER" id="PTHR22597:SF0">
    <property type="entry name" value="POLYCOMB PROTEIN SUZ12"/>
    <property type="match status" value="1"/>
</dbReference>
<feature type="domain" description="Polycomb protein SUZ12-like zinc finger" evidence="10">
    <location>
        <begin position="481"/>
        <end position="548"/>
    </location>
</feature>
<keyword evidence="6" id="KW-0805">Transcription regulation</keyword>
<evidence type="ECO:0000313" key="12">
    <source>
        <dbReference type="Proteomes" id="UP001642540"/>
    </source>
</evidence>
<evidence type="ECO:0000313" key="11">
    <source>
        <dbReference type="EMBL" id="CAL8092408.1"/>
    </source>
</evidence>
<keyword evidence="4" id="KW-0862">Zinc</keyword>
<evidence type="ECO:0000259" key="9">
    <source>
        <dbReference type="Pfam" id="PF09733"/>
    </source>
</evidence>
<feature type="domain" description="Polycomb protein VEFS-Box" evidence="9">
    <location>
        <begin position="609"/>
        <end position="727"/>
    </location>
</feature>
<evidence type="ECO:0000256" key="7">
    <source>
        <dbReference type="ARBA" id="ARBA00023163"/>
    </source>
</evidence>
<dbReference type="InterPro" id="IPR019135">
    <property type="entry name" value="Polycomb_protein_VEFS-Box"/>
</dbReference>
<evidence type="ECO:0000256" key="4">
    <source>
        <dbReference type="ARBA" id="ARBA00022833"/>
    </source>
</evidence>
<keyword evidence="12" id="KW-1185">Reference proteome</keyword>
<comment type="similarity">
    <text evidence="1">Belongs to the VEFS (VRN2-EMF2-FIS2-SU(Z)12) family.</text>
</comment>
<evidence type="ECO:0000256" key="6">
    <source>
        <dbReference type="ARBA" id="ARBA00023015"/>
    </source>
</evidence>
<dbReference type="PANTHER" id="PTHR22597">
    <property type="entry name" value="POLYCOMB GROUP PROTEIN"/>
    <property type="match status" value="1"/>
</dbReference>
<organism evidence="11 12">
    <name type="scientific">Orchesella dallaii</name>
    <dbReference type="NCBI Taxonomy" id="48710"/>
    <lineage>
        <taxon>Eukaryota</taxon>
        <taxon>Metazoa</taxon>
        <taxon>Ecdysozoa</taxon>
        <taxon>Arthropoda</taxon>
        <taxon>Hexapoda</taxon>
        <taxon>Collembola</taxon>
        <taxon>Entomobryomorpha</taxon>
        <taxon>Entomobryoidea</taxon>
        <taxon>Orchesellidae</taxon>
        <taxon>Orchesellinae</taxon>
        <taxon>Orchesella</taxon>
    </lineage>
</organism>
<evidence type="ECO:0000256" key="3">
    <source>
        <dbReference type="ARBA" id="ARBA00022771"/>
    </source>
</evidence>
<dbReference type="CDD" id="cd21750">
    <property type="entry name" value="ZnB-Zn_SUZ12"/>
    <property type="match status" value="1"/>
</dbReference>
<dbReference type="Pfam" id="PF23320">
    <property type="entry name" value="Zn_SUZ12"/>
    <property type="match status" value="1"/>
</dbReference>
<keyword evidence="2" id="KW-0479">Metal-binding</keyword>
<keyword evidence="7" id="KW-0804">Transcription</keyword>
<evidence type="ECO:0000259" key="10">
    <source>
        <dbReference type="Pfam" id="PF23320"/>
    </source>
</evidence>
<gene>
    <name evidence="11" type="ORF">ODALV1_LOCUS8207</name>
</gene>
<evidence type="ECO:0008006" key="13">
    <source>
        <dbReference type="Google" id="ProtNLM"/>
    </source>
</evidence>
<comment type="caution">
    <text evidence="11">The sequence shown here is derived from an EMBL/GenBank/DDBJ whole genome shotgun (WGS) entry which is preliminary data.</text>
</comment>